<dbReference type="PIRSF" id="PIRSF000538">
    <property type="entry name" value="GlpK"/>
    <property type="match status" value="1"/>
</dbReference>
<dbReference type="AlphaFoldDB" id="A0A9X1P8N7"/>
<dbReference type="RefSeq" id="WP_234611767.1">
    <property type="nucleotide sequence ID" value="NZ_CP098806.1"/>
</dbReference>
<dbReference type="InterPro" id="IPR018484">
    <property type="entry name" value="FGGY_N"/>
</dbReference>
<feature type="domain" description="Carbohydrate kinase FGGY C-terminal" evidence="6">
    <location>
        <begin position="253"/>
        <end position="437"/>
    </location>
</feature>
<evidence type="ECO:0000259" key="6">
    <source>
        <dbReference type="Pfam" id="PF02782"/>
    </source>
</evidence>
<dbReference type="Gene3D" id="3.30.420.40">
    <property type="match status" value="2"/>
</dbReference>
<dbReference type="GO" id="GO:0016301">
    <property type="term" value="F:kinase activity"/>
    <property type="evidence" value="ECO:0007669"/>
    <property type="project" value="UniProtKB-KW"/>
</dbReference>
<comment type="similarity">
    <text evidence="1 4">Belongs to the FGGY kinase family.</text>
</comment>
<evidence type="ECO:0000259" key="5">
    <source>
        <dbReference type="Pfam" id="PF00370"/>
    </source>
</evidence>
<dbReference type="GO" id="GO:0016773">
    <property type="term" value="F:phosphotransferase activity, alcohol group as acceptor"/>
    <property type="evidence" value="ECO:0007669"/>
    <property type="project" value="InterPro"/>
</dbReference>
<organism evidence="7 8">
    <name type="scientific">Dyadobacter fanqingshengii</name>
    <dbReference type="NCBI Taxonomy" id="2906443"/>
    <lineage>
        <taxon>Bacteria</taxon>
        <taxon>Pseudomonadati</taxon>
        <taxon>Bacteroidota</taxon>
        <taxon>Cytophagia</taxon>
        <taxon>Cytophagales</taxon>
        <taxon>Spirosomataceae</taxon>
        <taxon>Dyadobacter</taxon>
    </lineage>
</organism>
<evidence type="ECO:0000256" key="4">
    <source>
        <dbReference type="RuleBase" id="RU003733"/>
    </source>
</evidence>
<evidence type="ECO:0000313" key="7">
    <source>
        <dbReference type="EMBL" id="MCF0039298.1"/>
    </source>
</evidence>
<dbReference type="InterPro" id="IPR018483">
    <property type="entry name" value="Carb_kinase_FGGY_CS"/>
</dbReference>
<dbReference type="EMBL" id="JAJTTA010000002">
    <property type="protein sequence ID" value="MCF0039298.1"/>
    <property type="molecule type" value="Genomic_DNA"/>
</dbReference>
<dbReference type="InterPro" id="IPR018485">
    <property type="entry name" value="FGGY_C"/>
</dbReference>
<dbReference type="SUPFAM" id="SSF53067">
    <property type="entry name" value="Actin-like ATPase domain"/>
    <property type="match status" value="2"/>
</dbReference>
<dbReference type="Proteomes" id="UP001139700">
    <property type="component" value="Unassembled WGS sequence"/>
</dbReference>
<name>A0A9X1P8N7_9BACT</name>
<evidence type="ECO:0000256" key="2">
    <source>
        <dbReference type="ARBA" id="ARBA00022679"/>
    </source>
</evidence>
<keyword evidence="2 4" id="KW-0808">Transferase</keyword>
<accession>A0A9X1P8N7</accession>
<keyword evidence="8" id="KW-1185">Reference proteome</keyword>
<dbReference type="GO" id="GO:0005975">
    <property type="term" value="P:carbohydrate metabolic process"/>
    <property type="evidence" value="ECO:0007669"/>
    <property type="project" value="InterPro"/>
</dbReference>
<dbReference type="PROSITE" id="PS00445">
    <property type="entry name" value="FGGY_KINASES_2"/>
    <property type="match status" value="1"/>
</dbReference>
<dbReference type="PROSITE" id="PS00933">
    <property type="entry name" value="FGGY_KINASES_1"/>
    <property type="match status" value="1"/>
</dbReference>
<dbReference type="Pfam" id="PF00370">
    <property type="entry name" value="FGGY_N"/>
    <property type="match status" value="1"/>
</dbReference>
<protein>
    <submittedName>
        <fullName evidence="7">Gluconokinase</fullName>
    </submittedName>
</protein>
<dbReference type="CDD" id="cd07770">
    <property type="entry name" value="ASKHA_NBD_FGGY_GntK"/>
    <property type="match status" value="1"/>
</dbReference>
<dbReference type="PANTHER" id="PTHR43095">
    <property type="entry name" value="SUGAR KINASE"/>
    <property type="match status" value="1"/>
</dbReference>
<comment type="caution">
    <text evidence="7">The sequence shown here is derived from an EMBL/GenBank/DDBJ whole genome shotgun (WGS) entry which is preliminary data.</text>
</comment>
<evidence type="ECO:0000256" key="3">
    <source>
        <dbReference type="ARBA" id="ARBA00022777"/>
    </source>
</evidence>
<proteinExistence type="inferred from homology"/>
<sequence length="486" mass="53429">MPYIIGCDIGTTNVKCVAFDSVSGDILASHSESYEMYHPKPDWSEQDPDEIYDAACKTIKAVVKACKGRHKLLGISFSAAMHGVLALDKDGKQLTQLIIWADNRSSDIALKLRTSSVGKKIYFNNGTPVHAMTPVCKLLWLRQNEPQLYKRTNRFVGIKEYIIYRLTGKFVIDYSVASATGMFNIRELQWDAYTLKKLGLTADKLSTAVSPYHVEKTPAKNDAGLPEGTDLIMGASDGCLANLGSGAVQTGSMAVTIGTSAAVRICFSKPYSDPLMQTFCYVLDEHTFIIGGPSNNGAVIFEWLMNTFFPKEEFDTVFEEATKIDPGSDGLLFYPYLLGERAPLWSSTVRGGFTGLDIQHTRAHFARAVMEGILLNLFGIGKILMEMQKVDTIYANGGFARSPIWVQMLADVFGKTVKLNDTVETGAVGAAMMGLKALGIYEHYSEMKAFTTVGQEFDPVSKVHKSYDALSDRFVKGARLMLAHAV</sequence>
<evidence type="ECO:0000313" key="8">
    <source>
        <dbReference type="Proteomes" id="UP001139700"/>
    </source>
</evidence>
<dbReference type="InterPro" id="IPR000577">
    <property type="entry name" value="Carb_kinase_FGGY"/>
</dbReference>
<dbReference type="PANTHER" id="PTHR43095:SF2">
    <property type="entry name" value="GLUCONOKINASE"/>
    <property type="match status" value="1"/>
</dbReference>
<dbReference type="Pfam" id="PF02782">
    <property type="entry name" value="FGGY_C"/>
    <property type="match status" value="1"/>
</dbReference>
<dbReference type="InterPro" id="IPR050406">
    <property type="entry name" value="FGGY_Carb_Kinase"/>
</dbReference>
<evidence type="ECO:0000256" key="1">
    <source>
        <dbReference type="ARBA" id="ARBA00009156"/>
    </source>
</evidence>
<feature type="domain" description="Carbohydrate kinase FGGY N-terminal" evidence="5">
    <location>
        <begin position="3"/>
        <end position="244"/>
    </location>
</feature>
<reference evidence="7" key="1">
    <citation type="submission" date="2021-12" db="EMBL/GenBank/DDBJ databases">
        <title>Novel species in genus Dyadobacter.</title>
        <authorList>
            <person name="Ma C."/>
        </authorList>
    </citation>
    <scope>NUCLEOTIDE SEQUENCE</scope>
    <source>
        <strain evidence="7">CY399</strain>
    </source>
</reference>
<gene>
    <name evidence="7" type="ORF">LXM24_04305</name>
</gene>
<dbReference type="InterPro" id="IPR043129">
    <property type="entry name" value="ATPase_NBD"/>
</dbReference>
<keyword evidence="3 4" id="KW-0418">Kinase</keyword>